<keyword evidence="2" id="KW-1185">Reference proteome</keyword>
<reference evidence="1" key="1">
    <citation type="submission" date="2024-09" db="EMBL/GenBank/DDBJ databases">
        <title>Black Yeasts Isolated from many extreme environments.</title>
        <authorList>
            <person name="Coleine C."/>
            <person name="Stajich J.E."/>
            <person name="Selbmann L."/>
        </authorList>
    </citation>
    <scope>NUCLEOTIDE SEQUENCE</scope>
    <source>
        <strain evidence="1">CCFEE 5737</strain>
    </source>
</reference>
<gene>
    <name evidence="1" type="ORF">LTS18_010433</name>
</gene>
<dbReference type="EMBL" id="JAWDJW010006625">
    <property type="protein sequence ID" value="KAK3064062.1"/>
    <property type="molecule type" value="Genomic_DNA"/>
</dbReference>
<protein>
    <submittedName>
        <fullName evidence="1">Uncharacterized protein</fullName>
    </submittedName>
</protein>
<accession>A0ACC3D9N1</accession>
<dbReference type="Proteomes" id="UP001186974">
    <property type="component" value="Unassembled WGS sequence"/>
</dbReference>
<organism evidence="1 2">
    <name type="scientific">Coniosporium uncinatum</name>
    <dbReference type="NCBI Taxonomy" id="93489"/>
    <lineage>
        <taxon>Eukaryota</taxon>
        <taxon>Fungi</taxon>
        <taxon>Dikarya</taxon>
        <taxon>Ascomycota</taxon>
        <taxon>Pezizomycotina</taxon>
        <taxon>Dothideomycetes</taxon>
        <taxon>Dothideomycetes incertae sedis</taxon>
        <taxon>Coniosporium</taxon>
    </lineage>
</organism>
<proteinExistence type="predicted"/>
<comment type="caution">
    <text evidence="1">The sequence shown here is derived from an EMBL/GenBank/DDBJ whole genome shotgun (WGS) entry which is preliminary data.</text>
</comment>
<sequence length="305" mass="33444">MFLIPPRHKSLPIQAQQSSQPPSPPCPAAEKQTRVRKACNRCRIKKIKCDGRFPCNRCAHDKAICKVDKHSKGTADLKGISRDYISSLETQQQHLLDVLRQLCQDNPEDEKVKAILQRLGVSGFDIGPITKGAMSTGLQTKDVDDAPATSPDNGHTNAGVIMNGQALANFAETDTSTLLDSLQTNGVGQADPGFPKIDTLRPYTAETDSYMNGLETWDNSNATLDSLSNEMSIASELWSSDNLNSGFDPKQLGELDNGDVASIWWQNWYNLADKLDSVENMVDLDPTNGMNSTETVNGIDMWNTT</sequence>
<evidence type="ECO:0000313" key="1">
    <source>
        <dbReference type="EMBL" id="KAK3064062.1"/>
    </source>
</evidence>
<evidence type="ECO:0000313" key="2">
    <source>
        <dbReference type="Proteomes" id="UP001186974"/>
    </source>
</evidence>
<name>A0ACC3D9N1_9PEZI</name>